<protein>
    <recommendedName>
        <fullName evidence="1">Integrase catalytic domain-containing protein</fullName>
    </recommendedName>
</protein>
<reference evidence="2" key="1">
    <citation type="journal article" date="2014" name="Front. Microbiol.">
        <title>High frequency of phylogenetically diverse reductive dehalogenase-homologous genes in deep subseafloor sedimentary metagenomes.</title>
        <authorList>
            <person name="Kawai M."/>
            <person name="Futagami T."/>
            <person name="Toyoda A."/>
            <person name="Takaki Y."/>
            <person name="Nishi S."/>
            <person name="Hori S."/>
            <person name="Arai W."/>
            <person name="Tsubouchi T."/>
            <person name="Morono Y."/>
            <person name="Uchiyama I."/>
            <person name="Ito T."/>
            <person name="Fujiyama A."/>
            <person name="Inagaki F."/>
            <person name="Takami H."/>
        </authorList>
    </citation>
    <scope>NUCLEOTIDE SEQUENCE</scope>
    <source>
        <strain evidence="2">Expedition CK06-06</strain>
    </source>
</reference>
<proteinExistence type="predicted"/>
<gene>
    <name evidence="2" type="ORF">S01H4_60356</name>
</gene>
<sequence>KGKIERPYRWLQDRIVRTCAREGIKDISDARKVLDTELKRYNSYQVHSTTGEIPDIRFYRAIDEKRSLFREFIIPSPFESTKDIFALRDDRVVNAYRKISINRLKLSVSGVPLRERVYLRIVPDKKSGLAEIRFWYDKKLVGIAKVKNEDLNIANF</sequence>
<dbReference type="PROSITE" id="PS50994">
    <property type="entry name" value="INTEGRASE"/>
    <property type="match status" value="1"/>
</dbReference>
<evidence type="ECO:0000313" key="2">
    <source>
        <dbReference type="EMBL" id="GAH15739.1"/>
    </source>
</evidence>
<dbReference type="AlphaFoldDB" id="X1EF23"/>
<feature type="non-terminal residue" evidence="2">
    <location>
        <position position="1"/>
    </location>
</feature>
<evidence type="ECO:0000259" key="1">
    <source>
        <dbReference type="PROSITE" id="PS50994"/>
    </source>
</evidence>
<dbReference type="InterPro" id="IPR001584">
    <property type="entry name" value="Integrase_cat-core"/>
</dbReference>
<feature type="domain" description="Integrase catalytic" evidence="1">
    <location>
        <begin position="1"/>
        <end position="62"/>
    </location>
</feature>
<comment type="caution">
    <text evidence="2">The sequence shown here is derived from an EMBL/GenBank/DDBJ whole genome shotgun (WGS) entry which is preliminary data.</text>
</comment>
<accession>X1EF23</accession>
<organism evidence="2">
    <name type="scientific">marine sediment metagenome</name>
    <dbReference type="NCBI Taxonomy" id="412755"/>
    <lineage>
        <taxon>unclassified sequences</taxon>
        <taxon>metagenomes</taxon>
        <taxon>ecological metagenomes</taxon>
    </lineage>
</organism>
<dbReference type="EMBL" id="BART01035571">
    <property type="protein sequence ID" value="GAH15739.1"/>
    <property type="molecule type" value="Genomic_DNA"/>
</dbReference>
<dbReference type="GO" id="GO:0015074">
    <property type="term" value="P:DNA integration"/>
    <property type="evidence" value="ECO:0007669"/>
    <property type="project" value="InterPro"/>
</dbReference>
<name>X1EF23_9ZZZZ</name>